<sequence>MAQGSKFEYVFKVLLLGDSGVGKSNLVVRYQRNEFNPQSRNTIGVDFSTGSIEIEGKTVGAHFWDTSGQERFRSITSAFYRGAYGAFLVYDISKKETFDNVAERWLQELRYSTSQDIVIMLIGNKSDLEASREVSIEDAKAFADENGLSFMETSAKDASNVQNAFGGILTEIYHKEIASRELVPSNKDVPDSITVGEKVETDQGGKCYC</sequence>
<accession>A0ABR1K2M0</accession>
<dbReference type="PROSITE" id="PS51421">
    <property type="entry name" value="RAS"/>
    <property type="match status" value="1"/>
</dbReference>
<evidence type="ECO:0000313" key="3">
    <source>
        <dbReference type="Proteomes" id="UP001498398"/>
    </source>
</evidence>
<dbReference type="SMART" id="SM00173">
    <property type="entry name" value="RAS"/>
    <property type="match status" value="1"/>
</dbReference>
<protein>
    <submittedName>
        <fullName evidence="2">Rab GTPase ypt31</fullName>
    </submittedName>
</protein>
<dbReference type="InterPro" id="IPR005225">
    <property type="entry name" value="Small_GTP-bd"/>
</dbReference>
<reference evidence="2 3" key="1">
    <citation type="submission" date="2024-01" db="EMBL/GenBank/DDBJ databases">
        <title>A draft genome for the cacao thread blight pathogen Marasmiellus scandens.</title>
        <authorList>
            <person name="Baruah I.K."/>
            <person name="Leung J."/>
            <person name="Bukari Y."/>
            <person name="Amoako-Attah I."/>
            <person name="Meinhardt L.W."/>
            <person name="Bailey B.A."/>
            <person name="Cohen S.P."/>
        </authorList>
    </citation>
    <scope>NUCLEOTIDE SEQUENCE [LARGE SCALE GENOMIC DNA]</scope>
    <source>
        <strain evidence="2 3">GH-19</strain>
    </source>
</reference>
<dbReference type="SUPFAM" id="SSF52540">
    <property type="entry name" value="P-loop containing nucleoside triphosphate hydrolases"/>
    <property type="match status" value="1"/>
</dbReference>
<comment type="similarity">
    <text evidence="1">Belongs to the small GTPase superfamily. Rab family.</text>
</comment>
<evidence type="ECO:0000256" key="1">
    <source>
        <dbReference type="ARBA" id="ARBA00006270"/>
    </source>
</evidence>
<dbReference type="SMART" id="SM00174">
    <property type="entry name" value="RHO"/>
    <property type="match status" value="1"/>
</dbReference>
<dbReference type="Gene3D" id="3.40.50.300">
    <property type="entry name" value="P-loop containing nucleotide triphosphate hydrolases"/>
    <property type="match status" value="1"/>
</dbReference>
<keyword evidence="3" id="KW-1185">Reference proteome</keyword>
<dbReference type="InterPro" id="IPR001806">
    <property type="entry name" value="Small_GTPase"/>
</dbReference>
<proteinExistence type="inferred from homology"/>
<dbReference type="Pfam" id="PF00071">
    <property type="entry name" value="Ras"/>
    <property type="match status" value="1"/>
</dbReference>
<name>A0ABR1K2M0_9AGAR</name>
<dbReference type="PROSITE" id="PS51419">
    <property type="entry name" value="RAB"/>
    <property type="match status" value="1"/>
</dbReference>
<gene>
    <name evidence="2" type="primary">YPT31_1</name>
    <name evidence="2" type="ORF">VKT23_002644</name>
</gene>
<dbReference type="InterPro" id="IPR027417">
    <property type="entry name" value="P-loop_NTPase"/>
</dbReference>
<dbReference type="InterPro" id="IPR050209">
    <property type="entry name" value="Rab_GTPases_membrane_traffic"/>
</dbReference>
<dbReference type="EMBL" id="JBANRG010000002">
    <property type="protein sequence ID" value="KAK7471236.1"/>
    <property type="molecule type" value="Genomic_DNA"/>
</dbReference>
<organism evidence="2 3">
    <name type="scientific">Marasmiellus scandens</name>
    <dbReference type="NCBI Taxonomy" id="2682957"/>
    <lineage>
        <taxon>Eukaryota</taxon>
        <taxon>Fungi</taxon>
        <taxon>Dikarya</taxon>
        <taxon>Basidiomycota</taxon>
        <taxon>Agaricomycotina</taxon>
        <taxon>Agaricomycetes</taxon>
        <taxon>Agaricomycetidae</taxon>
        <taxon>Agaricales</taxon>
        <taxon>Marasmiineae</taxon>
        <taxon>Omphalotaceae</taxon>
        <taxon>Marasmiellus</taxon>
    </lineage>
</organism>
<dbReference type="PANTHER" id="PTHR47979">
    <property type="entry name" value="DRAB11-RELATED"/>
    <property type="match status" value="1"/>
</dbReference>
<dbReference type="PRINTS" id="PR00449">
    <property type="entry name" value="RASTRNSFRMNG"/>
</dbReference>
<dbReference type="NCBIfam" id="TIGR00231">
    <property type="entry name" value="small_GTP"/>
    <property type="match status" value="1"/>
</dbReference>
<evidence type="ECO:0000313" key="2">
    <source>
        <dbReference type="EMBL" id="KAK7471236.1"/>
    </source>
</evidence>
<dbReference type="SMART" id="SM00176">
    <property type="entry name" value="RAN"/>
    <property type="match status" value="1"/>
</dbReference>
<dbReference type="Proteomes" id="UP001498398">
    <property type="component" value="Unassembled WGS sequence"/>
</dbReference>
<comment type="caution">
    <text evidence="2">The sequence shown here is derived from an EMBL/GenBank/DDBJ whole genome shotgun (WGS) entry which is preliminary data.</text>
</comment>
<dbReference type="SMART" id="SM00175">
    <property type="entry name" value="RAB"/>
    <property type="match status" value="1"/>
</dbReference>